<dbReference type="Gene3D" id="3.90.79.10">
    <property type="entry name" value="Nucleoside Triphosphate Pyrophosphohydrolase"/>
    <property type="match status" value="1"/>
</dbReference>
<feature type="domain" description="Ribbon-helix-helix protein CopG" evidence="4">
    <location>
        <begin position="11"/>
        <end position="43"/>
    </location>
</feature>
<accession>A0A0G1PC13</accession>
<gene>
    <name evidence="5" type="ORF">UX05_C0005G0020</name>
</gene>
<sequence length="213" mass="24185">MKSQKSLVTAFSLPKETLNLLNHLQIKFKRSRSEILREMIEHFVQSQKTSTKRVGDEGINDSDANKILKLYYSLLSQTKPKTTIVIVIGIVNKKDKVIIGLRKSPDPNIRDLHWTFPSGKTETLDFEKTLTKTIKDETGLNAKPIRLVHARLIPDSPDKKIRIVALYYHCKLLGGQPKPGGDFKEIKWVPATQVHRHFTTSVADEITTFLGTL</sequence>
<dbReference type="Pfam" id="PF01402">
    <property type="entry name" value="RHH_1"/>
    <property type="match status" value="1"/>
</dbReference>
<dbReference type="AlphaFoldDB" id="A0A0G1PC13"/>
<reference evidence="5 6" key="1">
    <citation type="journal article" date="2015" name="Nature">
        <title>rRNA introns, odd ribosomes, and small enigmatic genomes across a large radiation of phyla.</title>
        <authorList>
            <person name="Brown C.T."/>
            <person name="Hug L.A."/>
            <person name="Thomas B.C."/>
            <person name="Sharon I."/>
            <person name="Castelle C.J."/>
            <person name="Singh A."/>
            <person name="Wilkins M.J."/>
            <person name="Williams K.H."/>
            <person name="Banfield J.F."/>
        </authorList>
    </citation>
    <scope>NUCLEOTIDE SEQUENCE [LARGE SCALE GENOMIC DNA]</scope>
</reference>
<dbReference type="SUPFAM" id="SSF55811">
    <property type="entry name" value="Nudix"/>
    <property type="match status" value="1"/>
</dbReference>
<dbReference type="Pfam" id="PF00293">
    <property type="entry name" value="NUDIX"/>
    <property type="match status" value="1"/>
</dbReference>
<dbReference type="EMBL" id="LCKS01000005">
    <property type="protein sequence ID" value="KKU02943.1"/>
    <property type="molecule type" value="Genomic_DNA"/>
</dbReference>
<organism evidence="5 6">
    <name type="scientific">Candidatus Amesbacteria bacterium GW2011_GWC2_45_19</name>
    <dbReference type="NCBI Taxonomy" id="1618366"/>
    <lineage>
        <taxon>Bacteria</taxon>
        <taxon>Candidatus Amesiibacteriota</taxon>
    </lineage>
</organism>
<name>A0A0G1PC13_9BACT</name>
<evidence type="ECO:0008006" key="7">
    <source>
        <dbReference type="Google" id="ProtNLM"/>
    </source>
</evidence>
<feature type="domain" description="Nudix hydrolase" evidence="3">
    <location>
        <begin position="83"/>
        <end position="198"/>
    </location>
</feature>
<comment type="caution">
    <text evidence="5">The sequence shown here is derived from an EMBL/GenBank/DDBJ whole genome shotgun (WGS) entry which is preliminary data.</text>
</comment>
<evidence type="ECO:0000313" key="5">
    <source>
        <dbReference type="EMBL" id="KKU02943.1"/>
    </source>
</evidence>
<comment type="cofactor">
    <cofactor evidence="1">
        <name>Mg(2+)</name>
        <dbReference type="ChEBI" id="CHEBI:18420"/>
    </cofactor>
</comment>
<dbReference type="PANTHER" id="PTHR43046:SF14">
    <property type="entry name" value="MUTT_NUDIX FAMILY PROTEIN"/>
    <property type="match status" value="1"/>
</dbReference>
<dbReference type="InterPro" id="IPR002145">
    <property type="entry name" value="CopG"/>
</dbReference>
<evidence type="ECO:0000313" key="6">
    <source>
        <dbReference type="Proteomes" id="UP000034264"/>
    </source>
</evidence>
<evidence type="ECO:0000259" key="3">
    <source>
        <dbReference type="Pfam" id="PF00293"/>
    </source>
</evidence>
<dbReference type="InterPro" id="IPR000086">
    <property type="entry name" value="NUDIX_hydrolase_dom"/>
</dbReference>
<protein>
    <recommendedName>
        <fullName evidence="7">Nudix hydrolase domain-containing protein</fullName>
    </recommendedName>
</protein>
<evidence type="ECO:0000256" key="2">
    <source>
        <dbReference type="ARBA" id="ARBA00022801"/>
    </source>
</evidence>
<dbReference type="Proteomes" id="UP000034264">
    <property type="component" value="Unassembled WGS sequence"/>
</dbReference>
<dbReference type="GO" id="GO:0006355">
    <property type="term" value="P:regulation of DNA-templated transcription"/>
    <property type="evidence" value="ECO:0007669"/>
    <property type="project" value="InterPro"/>
</dbReference>
<dbReference type="InterPro" id="IPR015797">
    <property type="entry name" value="NUDIX_hydrolase-like_dom_sf"/>
</dbReference>
<dbReference type="PANTHER" id="PTHR43046">
    <property type="entry name" value="GDP-MANNOSE MANNOSYL HYDROLASE"/>
    <property type="match status" value="1"/>
</dbReference>
<proteinExistence type="predicted"/>
<dbReference type="GO" id="GO:0016787">
    <property type="term" value="F:hydrolase activity"/>
    <property type="evidence" value="ECO:0007669"/>
    <property type="project" value="UniProtKB-KW"/>
</dbReference>
<evidence type="ECO:0000259" key="4">
    <source>
        <dbReference type="Pfam" id="PF01402"/>
    </source>
</evidence>
<evidence type="ECO:0000256" key="1">
    <source>
        <dbReference type="ARBA" id="ARBA00001946"/>
    </source>
</evidence>
<keyword evidence="2" id="KW-0378">Hydrolase</keyword>
<dbReference type="CDD" id="cd21631">
    <property type="entry name" value="RHH_CopG_NikR-like"/>
    <property type="match status" value="1"/>
</dbReference>